<dbReference type="Pfam" id="PF00664">
    <property type="entry name" value="ABC_membrane"/>
    <property type="match status" value="1"/>
</dbReference>
<keyword evidence="5 7" id="KW-1133">Transmembrane helix</keyword>
<name>A0ABS8DG46_9FIRM</name>
<feature type="domain" description="ABC transmembrane type-1" evidence="9">
    <location>
        <begin position="67"/>
        <end position="300"/>
    </location>
</feature>
<dbReference type="Gene3D" id="1.20.1560.10">
    <property type="entry name" value="ABC transporter type 1, transmembrane domain"/>
    <property type="match status" value="1"/>
</dbReference>
<comment type="subcellular location">
    <subcellularLocation>
        <location evidence="1">Cell membrane</location>
        <topology evidence="1">Multi-pass membrane protein</topology>
    </subcellularLocation>
</comment>
<evidence type="ECO:0000256" key="3">
    <source>
        <dbReference type="ARBA" id="ARBA00022741"/>
    </source>
</evidence>
<dbReference type="PROSITE" id="PS50893">
    <property type="entry name" value="ABC_TRANSPORTER_2"/>
    <property type="match status" value="1"/>
</dbReference>
<evidence type="ECO:0000256" key="2">
    <source>
        <dbReference type="ARBA" id="ARBA00022692"/>
    </source>
</evidence>
<dbReference type="InterPro" id="IPR036640">
    <property type="entry name" value="ABC1_TM_sf"/>
</dbReference>
<dbReference type="SMART" id="SM00382">
    <property type="entry name" value="AAA"/>
    <property type="match status" value="1"/>
</dbReference>
<keyword evidence="2 7" id="KW-0812">Transmembrane</keyword>
<evidence type="ECO:0000256" key="7">
    <source>
        <dbReference type="SAM" id="Phobius"/>
    </source>
</evidence>
<dbReference type="SUPFAM" id="SSF90123">
    <property type="entry name" value="ABC transporter transmembrane region"/>
    <property type="match status" value="1"/>
</dbReference>
<dbReference type="RefSeq" id="WP_066736338.1">
    <property type="nucleotide sequence ID" value="NZ_JAJCIQ010000002.1"/>
</dbReference>
<evidence type="ECO:0000313" key="10">
    <source>
        <dbReference type="EMBL" id="MCB7386784.1"/>
    </source>
</evidence>
<dbReference type="InterPro" id="IPR011527">
    <property type="entry name" value="ABC1_TM_dom"/>
</dbReference>
<dbReference type="InterPro" id="IPR027417">
    <property type="entry name" value="P-loop_NTPase"/>
</dbReference>
<feature type="transmembrane region" description="Helical" evidence="7">
    <location>
        <begin position="277"/>
        <end position="299"/>
    </location>
</feature>
<dbReference type="InterPro" id="IPR039421">
    <property type="entry name" value="Type_1_exporter"/>
</dbReference>
<dbReference type="PROSITE" id="PS50929">
    <property type="entry name" value="ABC_TM1F"/>
    <property type="match status" value="1"/>
</dbReference>
<evidence type="ECO:0000256" key="4">
    <source>
        <dbReference type="ARBA" id="ARBA00022840"/>
    </source>
</evidence>
<evidence type="ECO:0000313" key="11">
    <source>
        <dbReference type="Proteomes" id="UP001299546"/>
    </source>
</evidence>
<evidence type="ECO:0000259" key="9">
    <source>
        <dbReference type="PROSITE" id="PS50929"/>
    </source>
</evidence>
<dbReference type="EMBL" id="JAJCIS010000002">
    <property type="protein sequence ID" value="MCB7386784.1"/>
    <property type="molecule type" value="Genomic_DNA"/>
</dbReference>
<dbReference type="PANTHER" id="PTHR43394:SF1">
    <property type="entry name" value="ATP-BINDING CASSETTE SUB-FAMILY B MEMBER 10, MITOCHONDRIAL"/>
    <property type="match status" value="1"/>
</dbReference>
<feature type="transmembrane region" description="Helical" evidence="7">
    <location>
        <begin position="63"/>
        <end position="84"/>
    </location>
</feature>
<feature type="transmembrane region" description="Helical" evidence="7">
    <location>
        <begin position="247"/>
        <end position="265"/>
    </location>
</feature>
<dbReference type="InterPro" id="IPR003439">
    <property type="entry name" value="ABC_transporter-like_ATP-bd"/>
</dbReference>
<dbReference type="Proteomes" id="UP001299546">
    <property type="component" value="Unassembled WGS sequence"/>
</dbReference>
<evidence type="ECO:0000256" key="5">
    <source>
        <dbReference type="ARBA" id="ARBA00022989"/>
    </source>
</evidence>
<evidence type="ECO:0000259" key="8">
    <source>
        <dbReference type="PROSITE" id="PS50893"/>
    </source>
</evidence>
<dbReference type="Pfam" id="PF00005">
    <property type="entry name" value="ABC_tran"/>
    <property type="match status" value="1"/>
</dbReference>
<proteinExistence type="predicted"/>
<keyword evidence="6 7" id="KW-0472">Membrane</keyword>
<dbReference type="InterPro" id="IPR017871">
    <property type="entry name" value="ABC_transporter-like_CS"/>
</dbReference>
<protein>
    <submittedName>
        <fullName evidence="10">ABC transporter ATP-binding protein/permease</fullName>
    </submittedName>
</protein>
<organism evidence="10 11">
    <name type="scientific">Bariatricus massiliensis</name>
    <dbReference type="NCBI Taxonomy" id="1745713"/>
    <lineage>
        <taxon>Bacteria</taxon>
        <taxon>Bacillati</taxon>
        <taxon>Bacillota</taxon>
        <taxon>Clostridia</taxon>
        <taxon>Lachnospirales</taxon>
        <taxon>Lachnospiraceae</taxon>
        <taxon>Bariatricus</taxon>
    </lineage>
</organism>
<dbReference type="SUPFAM" id="SSF52540">
    <property type="entry name" value="P-loop containing nucleoside triphosphate hydrolases"/>
    <property type="match status" value="1"/>
</dbReference>
<reference evidence="10 11" key="1">
    <citation type="submission" date="2021-10" db="EMBL/GenBank/DDBJ databases">
        <title>Collection of gut derived symbiotic bacterial strains cultured from healthy donors.</title>
        <authorList>
            <person name="Lin H."/>
            <person name="Littmann E."/>
            <person name="Kohout C."/>
            <person name="Pamer E.G."/>
        </authorList>
    </citation>
    <scope>NUCLEOTIDE SEQUENCE [LARGE SCALE GENOMIC DNA]</scope>
    <source>
        <strain evidence="10 11">DFI.1.165</strain>
    </source>
</reference>
<accession>A0ABS8DG46</accession>
<dbReference type="CDD" id="cd07346">
    <property type="entry name" value="ABC_6TM_exporters"/>
    <property type="match status" value="1"/>
</dbReference>
<evidence type="ECO:0000256" key="6">
    <source>
        <dbReference type="ARBA" id="ARBA00023136"/>
    </source>
</evidence>
<dbReference type="GO" id="GO:0005524">
    <property type="term" value="F:ATP binding"/>
    <property type="evidence" value="ECO:0007669"/>
    <property type="project" value="UniProtKB-KW"/>
</dbReference>
<sequence length="568" mass="62438">MIKQIKGYTKIFKGIKMPWFLISLVLVISMIKSHVEVEAITITASIIDGTQNAIKTDELIRYIEFQVITGAITIAFTYLTGLLLQKVNLEVRLRVWNKMMHLPTSYYDTDNANELVTRVTTDVDSAGSYFQVLIEIFTSVYAGIVAYQKLFSFQSKMALASLGVIPLLILFTWLYGKLTYIAGAGARTRLAAVMGYLAEHVRGMKLMRAFRMEDREEKKAGGLLGKQCKADILLSYTSMIQLSGMEIMGCITIVISFVLGSRLLAAGELTTGKLIGFYTLCGLAVGRLGALCTSIGSFLQNAGIVKKIGQILEAQEEKEDGREMDVADADIILSHVDFAYKSTPVLHDLSCTIPKGKITAVVGTNGAGKSTVFKLLERMYDPTEGSIYFGGRDIREFKLSAWRKSFAIVSQDKPLLSGTVRENILYGVERNVTEEELIHVAKMANVYDFVMATPGQFDAQVGPGGSNFSGGQQQCIAIARAMMRNPDYLLLDEATSNLDVKSEKAVTEALSNLMQGRTTILIAHNYSATVFADQVIVLTDGNIQACGPPEELLRTSAYYRTFARTGGR</sequence>
<comment type="caution">
    <text evidence="10">The sequence shown here is derived from an EMBL/GenBank/DDBJ whole genome shotgun (WGS) entry which is preliminary data.</text>
</comment>
<keyword evidence="11" id="KW-1185">Reference proteome</keyword>
<dbReference type="PANTHER" id="PTHR43394">
    <property type="entry name" value="ATP-DEPENDENT PERMEASE MDL1, MITOCHONDRIAL"/>
    <property type="match status" value="1"/>
</dbReference>
<dbReference type="InterPro" id="IPR003593">
    <property type="entry name" value="AAA+_ATPase"/>
</dbReference>
<keyword evidence="4 10" id="KW-0067">ATP-binding</keyword>
<gene>
    <name evidence="10" type="ORF">LIZ65_05740</name>
</gene>
<dbReference type="Gene3D" id="3.40.50.300">
    <property type="entry name" value="P-loop containing nucleotide triphosphate hydrolases"/>
    <property type="match status" value="1"/>
</dbReference>
<keyword evidence="3" id="KW-0547">Nucleotide-binding</keyword>
<evidence type="ECO:0000256" key="1">
    <source>
        <dbReference type="ARBA" id="ARBA00004651"/>
    </source>
</evidence>
<feature type="transmembrane region" description="Helical" evidence="7">
    <location>
        <begin position="157"/>
        <end position="174"/>
    </location>
</feature>
<dbReference type="PROSITE" id="PS00211">
    <property type="entry name" value="ABC_TRANSPORTER_1"/>
    <property type="match status" value="1"/>
</dbReference>
<feature type="domain" description="ABC transporter" evidence="8">
    <location>
        <begin position="331"/>
        <end position="565"/>
    </location>
</feature>